<evidence type="ECO:0000313" key="1">
    <source>
        <dbReference type="EMBL" id="EAL3775959.1"/>
    </source>
</evidence>
<dbReference type="AlphaFoldDB" id="A0A5L8XGQ3"/>
<dbReference type="EMBL" id="AACNSW010000001">
    <property type="protein sequence ID" value="EAL3775959.1"/>
    <property type="molecule type" value="Genomic_DNA"/>
</dbReference>
<gene>
    <name evidence="1" type="ORF">BSY74_00235</name>
</gene>
<sequence>MNKLDLKSLNNQFKQDITNDQESPQDLSPYAFKAKLIDILDFSKVDFNKAISLNPINSQGEGKIQNSFENCKFELVKLGKVCDLFNGYAFKKPTM</sequence>
<comment type="caution">
    <text evidence="1">The sequence shown here is derived from an EMBL/GenBank/DDBJ whole genome shotgun (WGS) entry which is preliminary data.</text>
</comment>
<reference evidence="1" key="1">
    <citation type="submission" date="2018-05" db="EMBL/GenBank/DDBJ databases">
        <authorList>
            <consortium name="PulseNet: The National Subtyping Network for Foodborne Disease Surveillance"/>
            <person name="Tarr C.L."/>
            <person name="Trees E."/>
            <person name="Katz L.S."/>
            <person name="Carleton-Romer H.A."/>
            <person name="Stroika S."/>
            <person name="Kucerova Z."/>
            <person name="Roache K.F."/>
            <person name="Sabol A.L."/>
            <person name="Besser J."/>
            <person name="Gerner-Smidt P."/>
        </authorList>
    </citation>
    <scope>NUCLEOTIDE SEQUENCE</scope>
    <source>
        <strain evidence="1">PNUSAC001154</strain>
    </source>
</reference>
<name>A0A5L8XGQ3_CAMUP</name>
<proteinExistence type="predicted"/>
<organism evidence="1">
    <name type="scientific">Campylobacter upsaliensis</name>
    <dbReference type="NCBI Taxonomy" id="28080"/>
    <lineage>
        <taxon>Bacteria</taxon>
        <taxon>Pseudomonadati</taxon>
        <taxon>Campylobacterota</taxon>
        <taxon>Epsilonproteobacteria</taxon>
        <taxon>Campylobacterales</taxon>
        <taxon>Campylobacteraceae</taxon>
        <taxon>Campylobacter</taxon>
    </lineage>
</organism>
<protein>
    <submittedName>
        <fullName evidence="1">Uncharacterized protein</fullName>
    </submittedName>
</protein>
<accession>A0A5L8XGQ3</accession>